<name>J3Z3I5_9ENTR</name>
<dbReference type="Gene3D" id="3.40.50.300">
    <property type="entry name" value="P-loop containing nucleotide triphosphate hydrolases"/>
    <property type="match status" value="1"/>
</dbReference>
<dbReference type="STRING" id="1199245.A359_04060"/>
<accession>J3Z3I5</accession>
<evidence type="ECO:0000256" key="5">
    <source>
        <dbReference type="PROSITE-ProRule" id="PRU00552"/>
    </source>
</evidence>
<organism evidence="7 8">
    <name type="scientific">secondary endosymbiont of Ctenarytaina eucalypti</name>
    <dbReference type="NCBI Taxonomy" id="1199245"/>
    <lineage>
        <taxon>Bacteria</taxon>
        <taxon>Pseudomonadati</taxon>
        <taxon>Pseudomonadota</taxon>
        <taxon>Gammaproteobacteria</taxon>
        <taxon>Enterobacterales</taxon>
        <taxon>Enterobacteriaceae</taxon>
        <taxon>aphid secondary symbionts</taxon>
    </lineage>
</organism>
<evidence type="ECO:0000256" key="3">
    <source>
        <dbReference type="ARBA" id="ARBA00022806"/>
    </source>
</evidence>
<feature type="domain" description="DEAD-box RNA helicase Q" evidence="6">
    <location>
        <begin position="4"/>
        <end position="32"/>
    </location>
</feature>
<keyword evidence="3" id="KW-0347">Helicase</keyword>
<dbReference type="GO" id="GO:0005524">
    <property type="term" value="F:ATP binding"/>
    <property type="evidence" value="ECO:0007669"/>
    <property type="project" value="UniProtKB-KW"/>
</dbReference>
<evidence type="ECO:0000313" key="7">
    <source>
        <dbReference type="EMBL" id="AFP84799.1"/>
    </source>
</evidence>
<dbReference type="GO" id="GO:0016787">
    <property type="term" value="F:hydrolase activity"/>
    <property type="evidence" value="ECO:0007669"/>
    <property type="project" value="UniProtKB-KW"/>
</dbReference>
<keyword evidence="8" id="KW-1185">Reference proteome</keyword>
<gene>
    <name evidence="7" type="ORF">A359_04060</name>
</gene>
<dbReference type="SUPFAM" id="SSF52540">
    <property type="entry name" value="P-loop containing nucleoside triphosphate hydrolases"/>
    <property type="match status" value="1"/>
</dbReference>
<dbReference type="InterPro" id="IPR027417">
    <property type="entry name" value="P-loop_NTPase"/>
</dbReference>
<evidence type="ECO:0000256" key="4">
    <source>
        <dbReference type="ARBA" id="ARBA00022840"/>
    </source>
</evidence>
<dbReference type="HOGENOM" id="CLU_3122522_0_0_6"/>
<feature type="short sequence motif" description="Q motif" evidence="5">
    <location>
        <begin position="4"/>
        <end position="32"/>
    </location>
</feature>
<protein>
    <recommendedName>
        <fullName evidence="6">DEAD-box RNA helicase Q domain-containing protein</fullName>
    </recommendedName>
</protein>
<evidence type="ECO:0000256" key="1">
    <source>
        <dbReference type="ARBA" id="ARBA00022741"/>
    </source>
</evidence>
<reference evidence="7 8" key="1">
    <citation type="journal article" date="2012" name="Mol. Biol. Evol.">
        <title>Genome reduction and co-evolution between the primary and secondary bacterial symbionts of psyllids.</title>
        <authorList>
            <person name="Sloan D.B."/>
            <person name="Moran N.A."/>
        </authorList>
    </citation>
    <scope>NUCLEOTIDE SEQUENCE [LARGE SCALE GENOMIC DNA]</scope>
    <source>
        <strain evidence="7">Ceuc_S</strain>
    </source>
</reference>
<keyword evidence="2" id="KW-0378">Hydrolase</keyword>
<dbReference type="PROSITE" id="PS51195">
    <property type="entry name" value="Q_MOTIF"/>
    <property type="match status" value="1"/>
</dbReference>
<keyword evidence="4" id="KW-0067">ATP-binding</keyword>
<dbReference type="KEGG" id="sect:A359_04060"/>
<evidence type="ECO:0000313" key="8">
    <source>
        <dbReference type="Proteomes" id="UP000003936"/>
    </source>
</evidence>
<dbReference type="AlphaFoldDB" id="J3Z3I5"/>
<evidence type="ECO:0000256" key="2">
    <source>
        <dbReference type="ARBA" id="ARBA00022801"/>
    </source>
</evidence>
<evidence type="ECO:0000259" key="6">
    <source>
        <dbReference type="PROSITE" id="PS51195"/>
    </source>
</evidence>
<sequence>MTIMQFSELDLHENLLTALREKGFNCPTAIQAIIAIPAIIKGPKVLGPAL</sequence>
<dbReference type="Proteomes" id="UP000003936">
    <property type="component" value="Chromosome"/>
</dbReference>
<dbReference type="EMBL" id="CP003546">
    <property type="protein sequence ID" value="AFP84799.1"/>
    <property type="molecule type" value="Genomic_DNA"/>
</dbReference>
<keyword evidence="1" id="KW-0547">Nucleotide-binding</keyword>
<dbReference type="GO" id="GO:0003724">
    <property type="term" value="F:RNA helicase activity"/>
    <property type="evidence" value="ECO:0007669"/>
    <property type="project" value="InterPro"/>
</dbReference>
<dbReference type="InterPro" id="IPR014014">
    <property type="entry name" value="RNA_helicase_DEAD_Q_motif"/>
</dbReference>
<proteinExistence type="predicted"/>